<accession>A0AC60PPH1</accession>
<sequence>DRSRNKESSVGASRKARDVTLHRLRWSRSVFFGPWKYGIGRCGGESATTTTTPVAVAMGSERDVPRIGAPDDDTERARLFRNLPPRRKLRNGPGPPGCGYAQLRQNVHTAAAAPQRRVWFAGYISAERAAREENLRRVETLCRRRCMSRCACGGEREPPRAQRPIPPSTVVLGVLAGGPVASEAVPVSRIIRGGLCGHTSAAGRNHRRLLRRRTDCPVHLLLCFVSASGDTWCLEGFRRRRTVSEPESSREILEFEQELSQAPLWLRLRLILGLFIQEAAEVKCSHTEVILYVAFKGPRSCNPAANGSETSAVCAGHRALTRESEAPIEKRRFGTKCAGCAMGISPTDLVRRARSKVFHLKCFTCLVCRKQLSTGEELYVLDEHRFVCKDDYLARQQPPPPPGYVGYCGGVGAGPDKALKPQFPAWGPPLRPCHIPPPYA</sequence>
<dbReference type="EMBL" id="JABSTQ010010163">
    <property type="protein sequence ID" value="KAG0422933.1"/>
    <property type="molecule type" value="Genomic_DNA"/>
</dbReference>
<proteinExistence type="predicted"/>
<gene>
    <name evidence="1" type="ORF">HPB47_001285</name>
</gene>
<name>A0AC60PPH1_IXOPE</name>
<organism evidence="1 2">
    <name type="scientific">Ixodes persulcatus</name>
    <name type="common">Taiga tick</name>
    <dbReference type="NCBI Taxonomy" id="34615"/>
    <lineage>
        <taxon>Eukaryota</taxon>
        <taxon>Metazoa</taxon>
        <taxon>Ecdysozoa</taxon>
        <taxon>Arthropoda</taxon>
        <taxon>Chelicerata</taxon>
        <taxon>Arachnida</taxon>
        <taxon>Acari</taxon>
        <taxon>Parasitiformes</taxon>
        <taxon>Ixodida</taxon>
        <taxon>Ixodoidea</taxon>
        <taxon>Ixodidae</taxon>
        <taxon>Ixodinae</taxon>
        <taxon>Ixodes</taxon>
    </lineage>
</organism>
<feature type="non-terminal residue" evidence="1">
    <location>
        <position position="440"/>
    </location>
</feature>
<evidence type="ECO:0000313" key="2">
    <source>
        <dbReference type="Proteomes" id="UP000805193"/>
    </source>
</evidence>
<comment type="caution">
    <text evidence="1">The sequence shown here is derived from an EMBL/GenBank/DDBJ whole genome shotgun (WGS) entry which is preliminary data.</text>
</comment>
<feature type="non-terminal residue" evidence="1">
    <location>
        <position position="1"/>
    </location>
</feature>
<keyword evidence="2" id="KW-1185">Reference proteome</keyword>
<reference evidence="1 2" key="1">
    <citation type="journal article" date="2020" name="Cell">
        <title>Large-Scale Comparative Analyses of Tick Genomes Elucidate Their Genetic Diversity and Vector Capacities.</title>
        <authorList>
            <consortium name="Tick Genome and Microbiome Consortium (TIGMIC)"/>
            <person name="Jia N."/>
            <person name="Wang J."/>
            <person name="Shi W."/>
            <person name="Du L."/>
            <person name="Sun Y."/>
            <person name="Zhan W."/>
            <person name="Jiang J.F."/>
            <person name="Wang Q."/>
            <person name="Zhang B."/>
            <person name="Ji P."/>
            <person name="Bell-Sakyi L."/>
            <person name="Cui X.M."/>
            <person name="Yuan T.T."/>
            <person name="Jiang B.G."/>
            <person name="Yang W.F."/>
            <person name="Lam T.T."/>
            <person name="Chang Q.C."/>
            <person name="Ding S.J."/>
            <person name="Wang X.J."/>
            <person name="Zhu J.G."/>
            <person name="Ruan X.D."/>
            <person name="Zhao L."/>
            <person name="Wei J.T."/>
            <person name="Ye R.Z."/>
            <person name="Que T.C."/>
            <person name="Du C.H."/>
            <person name="Zhou Y.H."/>
            <person name="Cheng J.X."/>
            <person name="Dai P.F."/>
            <person name="Guo W.B."/>
            <person name="Han X.H."/>
            <person name="Huang E.J."/>
            <person name="Li L.F."/>
            <person name="Wei W."/>
            <person name="Gao Y.C."/>
            <person name="Liu J.Z."/>
            <person name="Shao H.Z."/>
            <person name="Wang X."/>
            <person name="Wang C.C."/>
            <person name="Yang T.C."/>
            <person name="Huo Q.B."/>
            <person name="Li W."/>
            <person name="Chen H.Y."/>
            <person name="Chen S.E."/>
            <person name="Zhou L.G."/>
            <person name="Ni X.B."/>
            <person name="Tian J.H."/>
            <person name="Sheng Y."/>
            <person name="Liu T."/>
            <person name="Pan Y.S."/>
            <person name="Xia L.Y."/>
            <person name="Li J."/>
            <person name="Zhao F."/>
            <person name="Cao W.C."/>
        </authorList>
    </citation>
    <scope>NUCLEOTIDE SEQUENCE [LARGE SCALE GENOMIC DNA]</scope>
    <source>
        <strain evidence="1">Iper-2018</strain>
    </source>
</reference>
<dbReference type="Proteomes" id="UP000805193">
    <property type="component" value="Unassembled WGS sequence"/>
</dbReference>
<protein>
    <submittedName>
        <fullName evidence="1">Uncharacterized protein</fullName>
    </submittedName>
</protein>
<evidence type="ECO:0000313" key="1">
    <source>
        <dbReference type="EMBL" id="KAG0422933.1"/>
    </source>
</evidence>